<sequence>MRRGTPMSTPVDDHPSHGGIVDDPAEITTDWLTGVLRAGGVDGTVTALRHERIGTGQVGANYRLHLDHTGAAPRTLVVKLAAGDEDSRRRVGPGYRAEVGFYTTFAHQTRVRVPRCWHGAISRDRTRFTLVLEDAHPARPGSQLAGCEVASALDAVRNLAGLHAAFWNSEHLLTGTRWMRRVDEAGAAFLGATQVDATARFVRLFGDALDPEDADTMTRAADLTARWLAAEGSPFSLLHGDYRLDNLLFPPDGAEGVVAVDWQTLAVGLPARDLAYFVSTALSGPSRRAHEQALIRAYHERLTDLGVSGYPLADCVADYRRGLPQGPMIISIGAVFATARRTAASDEMFLSMTRNACAAIRDADALAAVAR</sequence>
<feature type="region of interest" description="Disordered" evidence="1">
    <location>
        <begin position="1"/>
        <end position="22"/>
    </location>
</feature>
<dbReference type="AlphaFoldDB" id="A0A937UPS6"/>
<feature type="domain" description="CHK kinase-like" evidence="2">
    <location>
        <begin position="130"/>
        <end position="308"/>
    </location>
</feature>
<dbReference type="InterPro" id="IPR004119">
    <property type="entry name" value="EcKL"/>
</dbReference>
<dbReference type="SUPFAM" id="SSF56112">
    <property type="entry name" value="Protein kinase-like (PK-like)"/>
    <property type="match status" value="1"/>
</dbReference>
<dbReference type="Pfam" id="PF02958">
    <property type="entry name" value="EcKL"/>
    <property type="match status" value="1"/>
</dbReference>
<reference evidence="3" key="1">
    <citation type="submission" date="2020-12" db="EMBL/GenBank/DDBJ databases">
        <title>Genomic characterization of non-nitrogen-fixing Frankia strains.</title>
        <authorList>
            <person name="Carlos-Shanley C."/>
            <person name="Guerra T."/>
            <person name="Hahn D."/>
        </authorList>
    </citation>
    <scope>NUCLEOTIDE SEQUENCE</scope>
    <source>
        <strain evidence="3">CN6</strain>
    </source>
</reference>
<accession>A0A937UPS6</accession>
<evidence type="ECO:0000259" key="2">
    <source>
        <dbReference type="SMART" id="SM00587"/>
    </source>
</evidence>
<evidence type="ECO:0000256" key="1">
    <source>
        <dbReference type="SAM" id="MobiDB-lite"/>
    </source>
</evidence>
<dbReference type="PANTHER" id="PTHR11012:SF30">
    <property type="entry name" value="PROTEIN KINASE-LIKE DOMAIN-CONTAINING"/>
    <property type="match status" value="1"/>
</dbReference>
<evidence type="ECO:0000313" key="3">
    <source>
        <dbReference type="EMBL" id="MBL7627540.1"/>
    </source>
</evidence>
<dbReference type="PANTHER" id="PTHR11012">
    <property type="entry name" value="PROTEIN KINASE-LIKE DOMAIN-CONTAINING"/>
    <property type="match status" value="1"/>
</dbReference>
<keyword evidence="4" id="KW-1185">Reference proteome</keyword>
<dbReference type="Proteomes" id="UP000604475">
    <property type="component" value="Unassembled WGS sequence"/>
</dbReference>
<evidence type="ECO:0000313" key="4">
    <source>
        <dbReference type="Proteomes" id="UP000604475"/>
    </source>
</evidence>
<comment type="caution">
    <text evidence="3">The sequence shown here is derived from an EMBL/GenBank/DDBJ whole genome shotgun (WGS) entry which is preliminary data.</text>
</comment>
<organism evidence="3 4">
    <name type="scientific">Frankia nepalensis</name>
    <dbReference type="NCBI Taxonomy" id="1836974"/>
    <lineage>
        <taxon>Bacteria</taxon>
        <taxon>Bacillati</taxon>
        <taxon>Actinomycetota</taxon>
        <taxon>Actinomycetes</taxon>
        <taxon>Frankiales</taxon>
        <taxon>Frankiaceae</taxon>
        <taxon>Frankia</taxon>
    </lineage>
</organism>
<dbReference type="SMART" id="SM00587">
    <property type="entry name" value="CHK"/>
    <property type="match status" value="1"/>
</dbReference>
<name>A0A937UPS6_9ACTN</name>
<gene>
    <name evidence="3" type="ORF">I7412_10225</name>
</gene>
<proteinExistence type="predicted"/>
<dbReference type="EMBL" id="JAEACQ010000161">
    <property type="protein sequence ID" value="MBL7627540.1"/>
    <property type="molecule type" value="Genomic_DNA"/>
</dbReference>
<dbReference type="InterPro" id="IPR011009">
    <property type="entry name" value="Kinase-like_dom_sf"/>
</dbReference>
<protein>
    <submittedName>
        <fullName evidence="3">Phosphotransferase</fullName>
    </submittedName>
</protein>
<dbReference type="Gene3D" id="3.90.1200.10">
    <property type="match status" value="1"/>
</dbReference>
<dbReference type="InterPro" id="IPR015897">
    <property type="entry name" value="CHK_kinase-like"/>
</dbReference>